<dbReference type="AlphaFoldDB" id="A0A4V2P9K3"/>
<name>A0A4V2P9K3_9NOCA</name>
<dbReference type="Pfam" id="PF22725">
    <property type="entry name" value="GFO_IDH_MocA_C3"/>
    <property type="match status" value="1"/>
</dbReference>
<dbReference type="Proteomes" id="UP000294856">
    <property type="component" value="Unassembled WGS sequence"/>
</dbReference>
<comment type="similarity">
    <text evidence="1">Belongs to the Gfo/Idh/MocA family.</text>
</comment>
<keyword evidence="2" id="KW-0560">Oxidoreductase</keyword>
<dbReference type="InterPro" id="IPR000683">
    <property type="entry name" value="Gfo/Idh/MocA-like_OxRdtase_N"/>
</dbReference>
<accession>A0A4V2P9K3</accession>
<dbReference type="EMBL" id="SMFR01000008">
    <property type="protein sequence ID" value="TCJ89905.1"/>
    <property type="molecule type" value="Genomic_DNA"/>
</dbReference>
<dbReference type="SUPFAM" id="SSF55347">
    <property type="entry name" value="Glyceraldehyde-3-phosphate dehydrogenase-like, C-terminal domain"/>
    <property type="match status" value="1"/>
</dbReference>
<comment type="caution">
    <text evidence="5">The sequence shown here is derived from an EMBL/GenBank/DDBJ whole genome shotgun (WGS) entry which is preliminary data.</text>
</comment>
<keyword evidence="6" id="KW-1185">Reference proteome</keyword>
<proteinExistence type="inferred from homology"/>
<dbReference type="STRING" id="1210063.GCA_001612665_05775"/>
<dbReference type="Pfam" id="PF01408">
    <property type="entry name" value="GFO_IDH_MocA"/>
    <property type="match status" value="1"/>
</dbReference>
<dbReference type="PANTHER" id="PTHR22604:SF105">
    <property type="entry name" value="TRANS-1,2-DIHYDROBENZENE-1,2-DIOL DEHYDROGENASE"/>
    <property type="match status" value="1"/>
</dbReference>
<dbReference type="Gene3D" id="3.40.50.720">
    <property type="entry name" value="NAD(P)-binding Rossmann-like Domain"/>
    <property type="match status" value="1"/>
</dbReference>
<dbReference type="GO" id="GO:0000166">
    <property type="term" value="F:nucleotide binding"/>
    <property type="evidence" value="ECO:0007669"/>
    <property type="project" value="InterPro"/>
</dbReference>
<dbReference type="InterPro" id="IPR055170">
    <property type="entry name" value="GFO_IDH_MocA-like_dom"/>
</dbReference>
<dbReference type="PANTHER" id="PTHR22604">
    <property type="entry name" value="OXIDOREDUCTASES"/>
    <property type="match status" value="1"/>
</dbReference>
<dbReference type="SUPFAM" id="SSF51735">
    <property type="entry name" value="NAD(P)-binding Rossmann-fold domains"/>
    <property type="match status" value="1"/>
</dbReference>
<gene>
    <name evidence="5" type="ORF">DFR71_6194</name>
</gene>
<reference evidence="5 6" key="1">
    <citation type="submission" date="2019-03" db="EMBL/GenBank/DDBJ databases">
        <title>Genomic Encyclopedia of Type Strains, Phase IV (KMG-IV): sequencing the most valuable type-strain genomes for metagenomic binning, comparative biology and taxonomic classification.</title>
        <authorList>
            <person name="Goeker M."/>
        </authorList>
    </citation>
    <scope>NUCLEOTIDE SEQUENCE [LARGE SCALE GENOMIC DNA]</scope>
    <source>
        <strain evidence="5 6">DSM 44684</strain>
    </source>
</reference>
<evidence type="ECO:0000259" key="4">
    <source>
        <dbReference type="Pfam" id="PF22725"/>
    </source>
</evidence>
<evidence type="ECO:0000259" key="3">
    <source>
        <dbReference type="Pfam" id="PF01408"/>
    </source>
</evidence>
<organism evidence="5 6">
    <name type="scientific">Nocardia alba</name>
    <dbReference type="NCBI Taxonomy" id="225051"/>
    <lineage>
        <taxon>Bacteria</taxon>
        <taxon>Bacillati</taxon>
        <taxon>Actinomycetota</taxon>
        <taxon>Actinomycetes</taxon>
        <taxon>Mycobacteriales</taxon>
        <taxon>Nocardiaceae</taxon>
        <taxon>Nocardia</taxon>
    </lineage>
</organism>
<dbReference type="InterPro" id="IPR036291">
    <property type="entry name" value="NAD(P)-bd_dom_sf"/>
</dbReference>
<evidence type="ECO:0000313" key="6">
    <source>
        <dbReference type="Proteomes" id="UP000294856"/>
    </source>
</evidence>
<evidence type="ECO:0000256" key="2">
    <source>
        <dbReference type="ARBA" id="ARBA00023002"/>
    </source>
</evidence>
<dbReference type="InterPro" id="IPR050984">
    <property type="entry name" value="Gfo/Idh/MocA_domain"/>
</dbReference>
<feature type="domain" description="Gfo/Idh/MocA-like oxidoreductase N-terminal" evidence="3">
    <location>
        <begin position="10"/>
        <end position="126"/>
    </location>
</feature>
<protein>
    <submittedName>
        <fullName evidence="5">NDP-hexose-3-ketoreductase</fullName>
    </submittedName>
</protein>
<sequence length="331" mass="35281">MTFDVVGSPVRFGVLGCSDVAIRKMIPALLAEPDAELAVVASRDGDRARALTERVGGIAVQGYDTLLARHDVDAVYIPLPAMLHARWIEAAVESGKHVLVEKPMTTNAAETSRIFGLAADRGVVVLESFTFLHHSQHARIGELLRSGTIGSLVSFASAFTIPPPPQGDIRHRPDLGGGALVDIGVYPLRAALLHLGSEVEVHSAVLRVSRATGAVISGSVLVSDPAGVGGQLSFGMEQSYRCEYSLFGTTGHLTLSRAFTPPDNHVPVLDLVGGDGPSTLSLAPDRQFHNTVRRFCAAVRRRVDLGPDTAASIRLAELLDQVDRIAHRFVV</sequence>
<evidence type="ECO:0000313" key="5">
    <source>
        <dbReference type="EMBL" id="TCJ89905.1"/>
    </source>
</evidence>
<dbReference type="Gene3D" id="3.30.360.10">
    <property type="entry name" value="Dihydrodipicolinate Reductase, domain 2"/>
    <property type="match status" value="1"/>
</dbReference>
<feature type="domain" description="GFO/IDH/MocA-like oxidoreductase" evidence="4">
    <location>
        <begin position="138"/>
        <end position="253"/>
    </location>
</feature>
<evidence type="ECO:0000256" key="1">
    <source>
        <dbReference type="ARBA" id="ARBA00010928"/>
    </source>
</evidence>
<dbReference type="GO" id="GO:0016491">
    <property type="term" value="F:oxidoreductase activity"/>
    <property type="evidence" value="ECO:0007669"/>
    <property type="project" value="UniProtKB-KW"/>
</dbReference>